<feature type="modified residue" description="4-aspartylphosphate" evidence="1">
    <location>
        <position position="65"/>
    </location>
</feature>
<feature type="domain" description="HD-GYP" evidence="4">
    <location>
        <begin position="186"/>
        <end position="382"/>
    </location>
</feature>
<dbReference type="PANTHER" id="PTHR45228">
    <property type="entry name" value="CYCLIC DI-GMP PHOSPHODIESTERASE TM_0186-RELATED"/>
    <property type="match status" value="1"/>
</dbReference>
<name>A0ABY3FC64_9GAMM</name>
<evidence type="ECO:0000259" key="3">
    <source>
        <dbReference type="PROSITE" id="PS50110"/>
    </source>
</evidence>
<dbReference type="Pfam" id="PF13487">
    <property type="entry name" value="HD_5"/>
    <property type="match status" value="1"/>
</dbReference>
<organism evidence="5 6">
    <name type="scientific">Pseudoalteromonas neustonica</name>
    <dbReference type="NCBI Taxonomy" id="1840331"/>
    <lineage>
        <taxon>Bacteria</taxon>
        <taxon>Pseudomonadati</taxon>
        <taxon>Pseudomonadota</taxon>
        <taxon>Gammaproteobacteria</taxon>
        <taxon>Alteromonadales</taxon>
        <taxon>Pseudoalteromonadaceae</taxon>
        <taxon>Pseudoalteromonas</taxon>
    </lineage>
</organism>
<dbReference type="Gene3D" id="3.40.50.2300">
    <property type="match status" value="1"/>
</dbReference>
<proteinExistence type="predicted"/>
<dbReference type="CDD" id="cd17569">
    <property type="entry name" value="REC_HupR-like"/>
    <property type="match status" value="1"/>
</dbReference>
<dbReference type="InterPro" id="IPR052020">
    <property type="entry name" value="Cyclic_di-GMP/3'3'-cGAMP_PDE"/>
</dbReference>
<sequence>MHEIQEIAELTNKPANILCLDDEPGVLKSLTRLLRQYNFTSTVCSEGEEALKKMAETEFDVIISDMRMPKMNGAQFLAKARETAPDTQRILLTGFSDLESTVKAVNEGGIHAYINKPWQNDQLISIIKSAVEKYRLKKQNIILQAHVEKQNSQLKDLNDSLEELVEKRTKQIKQVLQQLKVANTNEKNEHRATFELLYNFINANPYLDGTKAQNIANTCTQIAKQLQLPPKNIEMAAMAGYLAQIGLLAMDPALYEKPVHALNEQQRKSYYTHPSTAQLMLMPATHLHEVSDAIYHQYERYNGNGLPKGLKGNDIPLSAMILALARDYWDAFEQSNLKDEEKHQHALETVKMYSGNFYHPKLVQALEACRVKCIKQQAKVGSMKIITAKELAINMVLSHALHSHTGIMLLPKGHIFSAKSIEKLQQLEAKKPTPFRIMIKSL</sequence>
<evidence type="ECO:0000256" key="2">
    <source>
        <dbReference type="SAM" id="Coils"/>
    </source>
</evidence>
<keyword evidence="2" id="KW-0175">Coiled coil</keyword>
<gene>
    <name evidence="5" type="ORF">FQP85_14280</name>
</gene>
<dbReference type="InterPro" id="IPR001789">
    <property type="entry name" value="Sig_transdc_resp-reg_receiver"/>
</dbReference>
<evidence type="ECO:0000313" key="6">
    <source>
        <dbReference type="Proteomes" id="UP000317938"/>
    </source>
</evidence>
<evidence type="ECO:0000259" key="4">
    <source>
        <dbReference type="PROSITE" id="PS51832"/>
    </source>
</evidence>
<dbReference type="RefSeq" id="WP_145239843.1">
    <property type="nucleotide sequence ID" value="NZ_VNFF01000013.1"/>
</dbReference>
<evidence type="ECO:0000313" key="5">
    <source>
        <dbReference type="EMBL" id="TVU82200.1"/>
    </source>
</evidence>
<dbReference type="SMART" id="SM00448">
    <property type="entry name" value="REC"/>
    <property type="match status" value="1"/>
</dbReference>
<keyword evidence="6" id="KW-1185">Reference proteome</keyword>
<dbReference type="PROSITE" id="PS51832">
    <property type="entry name" value="HD_GYP"/>
    <property type="match status" value="1"/>
</dbReference>
<reference evidence="5 6" key="1">
    <citation type="submission" date="2019-07" db="EMBL/GenBank/DDBJ databases">
        <title>Diversity of Bacteria from Kongsfjorden, Arctic.</title>
        <authorList>
            <person name="Yu Y."/>
        </authorList>
    </citation>
    <scope>NUCLEOTIDE SEQUENCE [LARGE SCALE GENOMIC DNA]</scope>
    <source>
        <strain evidence="5 6">SM1927</strain>
    </source>
</reference>
<dbReference type="InterPro" id="IPR037522">
    <property type="entry name" value="HD_GYP_dom"/>
</dbReference>
<dbReference type="Proteomes" id="UP000317938">
    <property type="component" value="Unassembled WGS sequence"/>
</dbReference>
<dbReference type="Pfam" id="PF00072">
    <property type="entry name" value="Response_reg"/>
    <property type="match status" value="1"/>
</dbReference>
<protein>
    <submittedName>
        <fullName evidence="5">Response regulator</fullName>
    </submittedName>
</protein>
<dbReference type="PANTHER" id="PTHR45228:SF8">
    <property type="entry name" value="TWO-COMPONENT RESPONSE REGULATOR-RELATED"/>
    <property type="match status" value="1"/>
</dbReference>
<dbReference type="Gene3D" id="1.10.3210.10">
    <property type="entry name" value="Hypothetical protein af1432"/>
    <property type="match status" value="1"/>
</dbReference>
<comment type="caution">
    <text evidence="5">The sequence shown here is derived from an EMBL/GenBank/DDBJ whole genome shotgun (WGS) entry which is preliminary data.</text>
</comment>
<feature type="domain" description="Response regulatory" evidence="3">
    <location>
        <begin position="16"/>
        <end position="131"/>
    </location>
</feature>
<evidence type="ECO:0000256" key="1">
    <source>
        <dbReference type="PROSITE-ProRule" id="PRU00169"/>
    </source>
</evidence>
<dbReference type="PROSITE" id="PS50110">
    <property type="entry name" value="RESPONSE_REGULATORY"/>
    <property type="match status" value="1"/>
</dbReference>
<keyword evidence="1" id="KW-0597">Phosphoprotein</keyword>
<dbReference type="EMBL" id="VNFF01000013">
    <property type="protein sequence ID" value="TVU82200.1"/>
    <property type="molecule type" value="Genomic_DNA"/>
</dbReference>
<accession>A0ABY3FC64</accession>
<dbReference type="SUPFAM" id="SSF52172">
    <property type="entry name" value="CheY-like"/>
    <property type="match status" value="1"/>
</dbReference>
<feature type="coiled-coil region" evidence="2">
    <location>
        <begin position="144"/>
        <end position="178"/>
    </location>
</feature>
<dbReference type="InterPro" id="IPR011006">
    <property type="entry name" value="CheY-like_superfamily"/>
</dbReference>